<feature type="region of interest" description="Disordered" evidence="6">
    <location>
        <begin position="1"/>
        <end position="25"/>
    </location>
</feature>
<comment type="caution">
    <text evidence="7">The sequence shown here is derived from an EMBL/GenBank/DDBJ whole genome shotgun (WGS) entry which is preliminary data.</text>
</comment>
<keyword evidence="2 5" id="KW-0689">Ribosomal protein</keyword>
<dbReference type="GO" id="GO:0006412">
    <property type="term" value="P:translation"/>
    <property type="evidence" value="ECO:0007669"/>
    <property type="project" value="UniProtKB-UniRule"/>
</dbReference>
<evidence type="ECO:0000313" key="8">
    <source>
        <dbReference type="Proteomes" id="UP000216339"/>
    </source>
</evidence>
<evidence type="ECO:0000256" key="5">
    <source>
        <dbReference type="HAMAP-Rule" id="MF_00340"/>
    </source>
</evidence>
<protein>
    <recommendedName>
        <fullName evidence="4 5">Large ribosomal subunit protein bL32</fullName>
    </recommendedName>
</protein>
<evidence type="ECO:0000256" key="6">
    <source>
        <dbReference type="SAM" id="MobiDB-lite"/>
    </source>
</evidence>
<comment type="similarity">
    <text evidence="1 5">Belongs to the bacterial ribosomal protein bL32 family.</text>
</comment>
<dbReference type="InterPro" id="IPR044957">
    <property type="entry name" value="Ribosomal_bL32_bact"/>
</dbReference>
<evidence type="ECO:0000256" key="2">
    <source>
        <dbReference type="ARBA" id="ARBA00022980"/>
    </source>
</evidence>
<keyword evidence="8" id="KW-1185">Reference proteome</keyword>
<dbReference type="SUPFAM" id="SSF57829">
    <property type="entry name" value="Zn-binding ribosomal proteins"/>
    <property type="match status" value="1"/>
</dbReference>
<feature type="compositionally biased region" description="Basic residues" evidence="6">
    <location>
        <begin position="1"/>
        <end position="20"/>
    </location>
</feature>
<dbReference type="GO" id="GO:0003735">
    <property type="term" value="F:structural constituent of ribosome"/>
    <property type="evidence" value="ECO:0007669"/>
    <property type="project" value="InterPro"/>
</dbReference>
<organism evidence="7 8">
    <name type="scientific">Rubrivirga marina</name>
    <dbReference type="NCBI Taxonomy" id="1196024"/>
    <lineage>
        <taxon>Bacteria</taxon>
        <taxon>Pseudomonadati</taxon>
        <taxon>Rhodothermota</taxon>
        <taxon>Rhodothermia</taxon>
        <taxon>Rhodothermales</taxon>
        <taxon>Rubricoccaceae</taxon>
        <taxon>Rubrivirga</taxon>
    </lineage>
</organism>
<dbReference type="PANTHER" id="PTHR35534">
    <property type="entry name" value="50S RIBOSOMAL PROTEIN L32"/>
    <property type="match status" value="1"/>
</dbReference>
<dbReference type="RefSeq" id="WP_095508895.1">
    <property type="nucleotide sequence ID" value="NZ_MQWD01000001.1"/>
</dbReference>
<dbReference type="EMBL" id="MQWD01000001">
    <property type="protein sequence ID" value="PAP75259.1"/>
    <property type="molecule type" value="Genomic_DNA"/>
</dbReference>
<dbReference type="PANTHER" id="PTHR35534:SF1">
    <property type="entry name" value="LARGE RIBOSOMAL SUBUNIT PROTEIN BL32"/>
    <property type="match status" value="1"/>
</dbReference>
<dbReference type="NCBIfam" id="TIGR01031">
    <property type="entry name" value="rpmF_bact"/>
    <property type="match status" value="1"/>
</dbReference>
<sequence>MANPKRRHSKARTAKRRSQYKVKSVPTTQECPNCSHAKLMHRACPTCGHYRGRAVIEVEGELY</sequence>
<evidence type="ECO:0000256" key="4">
    <source>
        <dbReference type="ARBA" id="ARBA00035178"/>
    </source>
</evidence>
<reference evidence="7 8" key="1">
    <citation type="submission" date="2016-11" db="EMBL/GenBank/DDBJ databases">
        <title>Study of marine rhodopsin-containing bacteria.</title>
        <authorList>
            <person name="Yoshizawa S."/>
            <person name="Kumagai Y."/>
            <person name="Kogure K."/>
        </authorList>
    </citation>
    <scope>NUCLEOTIDE SEQUENCE [LARGE SCALE GENOMIC DNA]</scope>
    <source>
        <strain evidence="7 8">SAORIC-28</strain>
    </source>
</reference>
<evidence type="ECO:0000256" key="1">
    <source>
        <dbReference type="ARBA" id="ARBA00008560"/>
    </source>
</evidence>
<dbReference type="GO" id="GO:0015934">
    <property type="term" value="C:large ribosomal subunit"/>
    <property type="evidence" value="ECO:0007669"/>
    <property type="project" value="InterPro"/>
</dbReference>
<dbReference type="HAMAP" id="MF_00340">
    <property type="entry name" value="Ribosomal_bL32"/>
    <property type="match status" value="1"/>
</dbReference>
<dbReference type="InterPro" id="IPR011332">
    <property type="entry name" value="Ribosomal_zn-bd"/>
</dbReference>
<keyword evidence="3 5" id="KW-0687">Ribonucleoprotein</keyword>
<accession>A0A271IXK1</accession>
<evidence type="ECO:0000313" key="7">
    <source>
        <dbReference type="EMBL" id="PAP75259.1"/>
    </source>
</evidence>
<dbReference type="OrthoDB" id="9812874at2"/>
<gene>
    <name evidence="5" type="primary">rpmF</name>
    <name evidence="7" type="ORF">BSZ37_01775</name>
</gene>
<proteinExistence type="inferred from homology"/>
<name>A0A271IXK1_9BACT</name>
<dbReference type="Pfam" id="PF01783">
    <property type="entry name" value="Ribosomal_L32p"/>
    <property type="match status" value="1"/>
</dbReference>
<evidence type="ECO:0000256" key="3">
    <source>
        <dbReference type="ARBA" id="ARBA00023274"/>
    </source>
</evidence>
<dbReference type="InterPro" id="IPR002677">
    <property type="entry name" value="Ribosomal_bL32"/>
</dbReference>
<dbReference type="Proteomes" id="UP000216339">
    <property type="component" value="Unassembled WGS sequence"/>
</dbReference>
<dbReference type="AlphaFoldDB" id="A0A271IXK1"/>